<dbReference type="PANTHER" id="PTHR45779:SF7">
    <property type="entry name" value="PEPTIDYLPROLYL ISOMERASE"/>
    <property type="match status" value="1"/>
</dbReference>
<feature type="domain" description="PPIase FKBP-type" evidence="8">
    <location>
        <begin position="245"/>
        <end position="332"/>
    </location>
</feature>
<feature type="signal peptide" evidence="7">
    <location>
        <begin position="1"/>
        <end position="36"/>
    </location>
</feature>
<evidence type="ECO:0000313" key="10">
    <source>
        <dbReference type="Proteomes" id="UP000722125"/>
    </source>
</evidence>
<dbReference type="GO" id="GO:0003755">
    <property type="term" value="F:peptidyl-prolyl cis-trans isomerase activity"/>
    <property type="evidence" value="ECO:0007669"/>
    <property type="project" value="UniProtKB-EC"/>
</dbReference>
<keyword evidence="10" id="KW-1185">Reference proteome</keyword>
<name>A0ABS5TW84_9CELL</name>
<dbReference type="Pfam" id="PF00254">
    <property type="entry name" value="FKBP_C"/>
    <property type="match status" value="1"/>
</dbReference>
<dbReference type="PROSITE" id="PS50059">
    <property type="entry name" value="FKBP_PPIASE"/>
    <property type="match status" value="1"/>
</dbReference>
<dbReference type="PROSITE" id="PS51257">
    <property type="entry name" value="PROKAR_LIPOPROTEIN"/>
    <property type="match status" value="1"/>
</dbReference>
<protein>
    <recommendedName>
        <fullName evidence="2 5">peptidylprolyl isomerase</fullName>
        <ecNumber evidence="2 5">5.2.1.8</ecNumber>
    </recommendedName>
</protein>
<dbReference type="EMBL" id="JAHBOH010000001">
    <property type="protein sequence ID" value="MBT0993373.1"/>
    <property type="molecule type" value="Genomic_DNA"/>
</dbReference>
<evidence type="ECO:0000313" key="9">
    <source>
        <dbReference type="EMBL" id="MBT0993373.1"/>
    </source>
</evidence>
<dbReference type="PANTHER" id="PTHR45779">
    <property type="entry name" value="PEPTIDYLPROLYL ISOMERASE"/>
    <property type="match status" value="1"/>
</dbReference>
<dbReference type="InterPro" id="IPR046357">
    <property type="entry name" value="PPIase_dom_sf"/>
</dbReference>
<evidence type="ECO:0000256" key="4">
    <source>
        <dbReference type="ARBA" id="ARBA00023235"/>
    </source>
</evidence>
<dbReference type="EC" id="5.2.1.8" evidence="2 5"/>
<dbReference type="InterPro" id="IPR044609">
    <property type="entry name" value="FKBP2/11"/>
</dbReference>
<comment type="catalytic activity">
    <reaction evidence="1 5">
        <text>[protein]-peptidylproline (omega=180) = [protein]-peptidylproline (omega=0)</text>
        <dbReference type="Rhea" id="RHEA:16237"/>
        <dbReference type="Rhea" id="RHEA-COMP:10747"/>
        <dbReference type="Rhea" id="RHEA-COMP:10748"/>
        <dbReference type="ChEBI" id="CHEBI:83833"/>
        <dbReference type="ChEBI" id="CHEBI:83834"/>
        <dbReference type="EC" id="5.2.1.8"/>
    </reaction>
</comment>
<evidence type="ECO:0000256" key="3">
    <source>
        <dbReference type="ARBA" id="ARBA00023110"/>
    </source>
</evidence>
<keyword evidence="7" id="KW-0732">Signal</keyword>
<gene>
    <name evidence="9" type="ORF">KIN34_03620</name>
</gene>
<sequence>MHAFRRTTSRRVAATVTATVTAATLALTLAACGSDADDTGADATPTATADAGASAEPTPAATAAATPSAEDVAALEKVTVEGEPGSEPTITLPTNPFTVTANVARVITEGDGEAIEVGDILETQLTAVDSAGTRLGSTYEDEASQPWTVADSLPALDDALATVNIGAQVLLALTSGDDTAVYVFEPTAKIPSRASGTAADPVEGLPTVELADDGTPTITPSDADAPTKLTVEPLIEGDGATVESGDNLLVQYTGALWDGTVFDSSWDAQPFPVTSIGTAQVIDGWNEGLVGQKVGSQVLLVVPPDKGYGDTAQGDIPAGSTLVFVVDILWAS</sequence>
<feature type="compositionally biased region" description="Low complexity" evidence="6">
    <location>
        <begin position="41"/>
        <end position="69"/>
    </location>
</feature>
<feature type="chain" id="PRO_5045285195" description="peptidylprolyl isomerase" evidence="7">
    <location>
        <begin position="37"/>
        <end position="332"/>
    </location>
</feature>
<evidence type="ECO:0000259" key="8">
    <source>
        <dbReference type="PROSITE" id="PS50059"/>
    </source>
</evidence>
<feature type="region of interest" description="Disordered" evidence="6">
    <location>
        <begin position="37"/>
        <end position="69"/>
    </location>
</feature>
<organism evidence="9 10">
    <name type="scientific">Cellulomonas fulva</name>
    <dbReference type="NCBI Taxonomy" id="2835530"/>
    <lineage>
        <taxon>Bacteria</taxon>
        <taxon>Bacillati</taxon>
        <taxon>Actinomycetota</taxon>
        <taxon>Actinomycetes</taxon>
        <taxon>Micrococcales</taxon>
        <taxon>Cellulomonadaceae</taxon>
        <taxon>Cellulomonas</taxon>
    </lineage>
</organism>
<dbReference type="RefSeq" id="WP_214346790.1">
    <property type="nucleotide sequence ID" value="NZ_JAHBOH010000001.1"/>
</dbReference>
<keyword evidence="4 5" id="KW-0413">Isomerase</keyword>
<evidence type="ECO:0000256" key="7">
    <source>
        <dbReference type="SAM" id="SignalP"/>
    </source>
</evidence>
<evidence type="ECO:0000256" key="5">
    <source>
        <dbReference type="PROSITE-ProRule" id="PRU00277"/>
    </source>
</evidence>
<keyword evidence="3 5" id="KW-0697">Rotamase</keyword>
<evidence type="ECO:0000256" key="1">
    <source>
        <dbReference type="ARBA" id="ARBA00000971"/>
    </source>
</evidence>
<reference evidence="9 10" key="1">
    <citation type="submission" date="2021-05" db="EMBL/GenBank/DDBJ databases">
        <title>Description of Cellulomonas sp. DKR-3 sp. nov.</title>
        <authorList>
            <person name="Dahal R.H."/>
            <person name="Chaudhary D.K."/>
        </authorList>
    </citation>
    <scope>NUCLEOTIDE SEQUENCE [LARGE SCALE GENOMIC DNA]</scope>
    <source>
        <strain evidence="9 10">DKR-3</strain>
    </source>
</reference>
<evidence type="ECO:0000256" key="6">
    <source>
        <dbReference type="SAM" id="MobiDB-lite"/>
    </source>
</evidence>
<proteinExistence type="predicted"/>
<comment type="caution">
    <text evidence="9">The sequence shown here is derived from an EMBL/GenBank/DDBJ whole genome shotgun (WGS) entry which is preliminary data.</text>
</comment>
<dbReference type="SUPFAM" id="SSF54534">
    <property type="entry name" value="FKBP-like"/>
    <property type="match status" value="2"/>
</dbReference>
<accession>A0ABS5TW84</accession>
<evidence type="ECO:0000256" key="2">
    <source>
        <dbReference type="ARBA" id="ARBA00013194"/>
    </source>
</evidence>
<dbReference type="InterPro" id="IPR001179">
    <property type="entry name" value="PPIase_FKBP_dom"/>
</dbReference>
<dbReference type="Proteomes" id="UP000722125">
    <property type="component" value="Unassembled WGS sequence"/>
</dbReference>
<dbReference type="Gene3D" id="3.10.50.40">
    <property type="match status" value="1"/>
</dbReference>